<dbReference type="GO" id="GO:0016491">
    <property type="term" value="F:oxidoreductase activity"/>
    <property type="evidence" value="ECO:0007669"/>
    <property type="project" value="InterPro"/>
</dbReference>
<evidence type="ECO:0000256" key="2">
    <source>
        <dbReference type="ARBA" id="ARBA00022692"/>
    </source>
</evidence>
<feature type="domain" description="Fatty acid hydroxylase" evidence="6">
    <location>
        <begin position="133"/>
        <end position="268"/>
    </location>
</feature>
<keyword evidence="2 5" id="KW-0812">Transmembrane</keyword>
<feature type="transmembrane region" description="Helical" evidence="5">
    <location>
        <begin position="127"/>
        <end position="145"/>
    </location>
</feature>
<dbReference type="Pfam" id="PF04116">
    <property type="entry name" value="FA_hydroxylase"/>
    <property type="match status" value="1"/>
</dbReference>
<evidence type="ECO:0000259" key="6">
    <source>
        <dbReference type="Pfam" id="PF04116"/>
    </source>
</evidence>
<sequence length="312" mass="35728">MLEDLYAAAAARIFEGAIQPALYALGLMDWAEDAYEWLDFAIFGLLTIVAVYAVCRPLEAWRPVERWESRGPVRTDVIYTLLARLGLLPMIAFVLFATLQARWEGWVAESGFIPPTLETLLPWLREHPLWALVFYIVVLDFGEYWRHRLQHRFGWWWALHSIHHAQRQMTFWTDDRNHVLDEVLAALWLGGLALLIGVPPGQFPLVVLVLRLAESLSHANVRLSFGRVGERLLVSPRFHRLHHGELSAGEHGKNYAVLLPVWDWIFGTADFRREVYPRTGDPEAPEALATGGWWRQQLVGLRRMATAIAGGR</sequence>
<proteinExistence type="predicted"/>
<keyword evidence="8" id="KW-1185">Reference proteome</keyword>
<keyword evidence="4 5" id="KW-0472">Membrane</keyword>
<dbReference type="InterPro" id="IPR006694">
    <property type="entry name" value="Fatty_acid_hydroxylase"/>
</dbReference>
<evidence type="ECO:0000313" key="8">
    <source>
        <dbReference type="Proteomes" id="UP000597507"/>
    </source>
</evidence>
<evidence type="ECO:0000313" key="7">
    <source>
        <dbReference type="EMBL" id="GGG18082.1"/>
    </source>
</evidence>
<evidence type="ECO:0000256" key="1">
    <source>
        <dbReference type="ARBA" id="ARBA00004370"/>
    </source>
</evidence>
<dbReference type="GO" id="GO:0008610">
    <property type="term" value="P:lipid biosynthetic process"/>
    <property type="evidence" value="ECO:0007669"/>
    <property type="project" value="InterPro"/>
</dbReference>
<comment type="caution">
    <text evidence="7">The sequence shown here is derived from an EMBL/GenBank/DDBJ whole genome shotgun (WGS) entry which is preliminary data.</text>
</comment>
<gene>
    <name evidence="7" type="ORF">GCM10010964_02910</name>
</gene>
<reference evidence="7 8" key="1">
    <citation type="journal article" date="2014" name="Int. J. Syst. Evol. Microbiol.">
        <title>Complete genome sequence of Corynebacterium casei LMG S-19264T (=DSM 44701T), isolated from a smear-ripened cheese.</title>
        <authorList>
            <consortium name="US DOE Joint Genome Institute (JGI-PGF)"/>
            <person name="Walter F."/>
            <person name="Albersmeier A."/>
            <person name="Kalinowski J."/>
            <person name="Ruckert C."/>
        </authorList>
    </citation>
    <scope>NUCLEOTIDE SEQUENCE [LARGE SCALE GENOMIC DNA]</scope>
    <source>
        <strain evidence="7 8">CGMCC 1.16330</strain>
    </source>
</reference>
<feature type="transmembrane region" description="Helical" evidence="5">
    <location>
        <begin position="76"/>
        <end position="99"/>
    </location>
</feature>
<feature type="transmembrane region" description="Helical" evidence="5">
    <location>
        <begin position="37"/>
        <end position="55"/>
    </location>
</feature>
<dbReference type="Proteomes" id="UP000597507">
    <property type="component" value="Unassembled WGS sequence"/>
</dbReference>
<organism evidence="7 8">
    <name type="scientific">Caldovatus sediminis</name>
    <dbReference type="NCBI Taxonomy" id="2041189"/>
    <lineage>
        <taxon>Bacteria</taxon>
        <taxon>Pseudomonadati</taxon>
        <taxon>Pseudomonadota</taxon>
        <taxon>Alphaproteobacteria</taxon>
        <taxon>Acetobacterales</taxon>
        <taxon>Roseomonadaceae</taxon>
        <taxon>Caldovatus</taxon>
    </lineage>
</organism>
<dbReference type="AlphaFoldDB" id="A0A8J3E9V5"/>
<evidence type="ECO:0000256" key="4">
    <source>
        <dbReference type="ARBA" id="ARBA00023136"/>
    </source>
</evidence>
<comment type="subcellular location">
    <subcellularLocation>
        <location evidence="1">Membrane</location>
    </subcellularLocation>
</comment>
<dbReference type="InterPro" id="IPR050307">
    <property type="entry name" value="Sterol_Desaturase_Related"/>
</dbReference>
<evidence type="ECO:0000256" key="3">
    <source>
        <dbReference type="ARBA" id="ARBA00022989"/>
    </source>
</evidence>
<name>A0A8J3E9V5_9PROT</name>
<dbReference type="EMBL" id="BMKS01000001">
    <property type="protein sequence ID" value="GGG18082.1"/>
    <property type="molecule type" value="Genomic_DNA"/>
</dbReference>
<evidence type="ECO:0000256" key="5">
    <source>
        <dbReference type="SAM" id="Phobius"/>
    </source>
</evidence>
<dbReference type="PANTHER" id="PTHR11863">
    <property type="entry name" value="STEROL DESATURASE"/>
    <property type="match status" value="1"/>
</dbReference>
<dbReference type="RefSeq" id="WP_188897681.1">
    <property type="nucleotide sequence ID" value="NZ_BMKS01000001.1"/>
</dbReference>
<protein>
    <recommendedName>
        <fullName evidence="6">Fatty acid hydroxylase domain-containing protein</fullName>
    </recommendedName>
</protein>
<dbReference type="GO" id="GO:0005506">
    <property type="term" value="F:iron ion binding"/>
    <property type="evidence" value="ECO:0007669"/>
    <property type="project" value="InterPro"/>
</dbReference>
<dbReference type="GO" id="GO:0016020">
    <property type="term" value="C:membrane"/>
    <property type="evidence" value="ECO:0007669"/>
    <property type="project" value="UniProtKB-SubCell"/>
</dbReference>
<accession>A0A8J3E9V5</accession>
<keyword evidence="3 5" id="KW-1133">Transmembrane helix</keyword>